<dbReference type="SUPFAM" id="SSF116842">
    <property type="entry name" value="XseB-like"/>
    <property type="match status" value="1"/>
</dbReference>
<feature type="region of interest" description="Disordered" evidence="7">
    <location>
        <begin position="65"/>
        <end position="109"/>
    </location>
</feature>
<dbReference type="InterPro" id="IPR003761">
    <property type="entry name" value="Exonuc_VII_S"/>
</dbReference>
<dbReference type="GO" id="GO:0009318">
    <property type="term" value="C:exodeoxyribonuclease VII complex"/>
    <property type="evidence" value="ECO:0007669"/>
    <property type="project" value="UniProtKB-UniRule"/>
</dbReference>
<comment type="subunit">
    <text evidence="6">Heterooligomer composed of large and small subunits.</text>
</comment>
<keyword evidence="9" id="KW-1185">Reference proteome</keyword>
<dbReference type="AlphaFoldDB" id="A0A5M8FM45"/>
<dbReference type="PANTHER" id="PTHR34137:SF1">
    <property type="entry name" value="EXODEOXYRIBONUCLEASE 7 SMALL SUBUNIT"/>
    <property type="match status" value="1"/>
</dbReference>
<dbReference type="EMBL" id="VWXX01000013">
    <property type="protein sequence ID" value="KAA6185080.1"/>
    <property type="molecule type" value="Genomic_DNA"/>
</dbReference>
<proteinExistence type="inferred from homology"/>
<comment type="function">
    <text evidence="6">Bidirectionally degrades single-stranded DNA into large acid-insoluble oligonucleotides, which are then degraded further into small acid-soluble oligonucleotides.</text>
</comment>
<dbReference type="InterPro" id="IPR037004">
    <property type="entry name" value="Exonuc_VII_ssu_sf"/>
</dbReference>
<dbReference type="GO" id="GO:0006308">
    <property type="term" value="P:DNA catabolic process"/>
    <property type="evidence" value="ECO:0007669"/>
    <property type="project" value="UniProtKB-UniRule"/>
</dbReference>
<dbReference type="NCBIfam" id="TIGR01280">
    <property type="entry name" value="xseB"/>
    <property type="match status" value="1"/>
</dbReference>
<dbReference type="EC" id="3.1.11.6" evidence="6"/>
<comment type="subcellular location">
    <subcellularLocation>
        <location evidence="6">Cytoplasm</location>
    </subcellularLocation>
</comment>
<gene>
    <name evidence="6" type="primary">xseB</name>
    <name evidence="8" type="ORF">F2Q65_10145</name>
</gene>
<evidence type="ECO:0000256" key="2">
    <source>
        <dbReference type="ARBA" id="ARBA00022490"/>
    </source>
</evidence>
<comment type="caution">
    <text evidence="8">The sequence shown here is derived from an EMBL/GenBank/DDBJ whole genome shotgun (WGS) entry which is preliminary data.</text>
</comment>
<sequence>MTENKIDDPNAFEQAMKELERLVDRLEQGDLSLEESLTAFERGISLTRSCQHALDAAEQRVRILTERSESAVPEPVADAPTGADPSAPKPAADIPSQPKRRGGGRSADA</sequence>
<dbReference type="Gene3D" id="1.10.287.1040">
    <property type="entry name" value="Exonuclease VII, small subunit"/>
    <property type="match status" value="1"/>
</dbReference>
<comment type="catalytic activity">
    <reaction evidence="6">
        <text>Exonucleolytic cleavage in either 5'- to 3'- or 3'- to 5'-direction to yield nucleoside 5'-phosphates.</text>
        <dbReference type="EC" id="3.1.11.6"/>
    </reaction>
</comment>
<comment type="similarity">
    <text evidence="1 6">Belongs to the XseB family.</text>
</comment>
<accession>A0A5M8FM45</accession>
<reference evidence="8 9" key="1">
    <citation type="submission" date="2019-09" db="EMBL/GenBank/DDBJ databases">
        <title>Whole-genome sequence of the purple sulfur bacterium Thiohalocapsa marina DSM 19078.</title>
        <authorList>
            <person name="Kyndt J.A."/>
            <person name="Meyer T.E."/>
        </authorList>
    </citation>
    <scope>NUCLEOTIDE SEQUENCE [LARGE SCALE GENOMIC DNA]</scope>
    <source>
        <strain evidence="8 9">DSM 19078</strain>
    </source>
</reference>
<evidence type="ECO:0000256" key="3">
    <source>
        <dbReference type="ARBA" id="ARBA00022722"/>
    </source>
</evidence>
<dbReference type="OrthoDB" id="9801128at2"/>
<dbReference type="PANTHER" id="PTHR34137">
    <property type="entry name" value="EXODEOXYRIBONUCLEASE 7 SMALL SUBUNIT"/>
    <property type="match status" value="1"/>
</dbReference>
<dbReference type="NCBIfam" id="NF002140">
    <property type="entry name" value="PRK00977.1-4"/>
    <property type="match status" value="1"/>
</dbReference>
<keyword evidence="4 6" id="KW-0378">Hydrolase</keyword>
<evidence type="ECO:0000256" key="1">
    <source>
        <dbReference type="ARBA" id="ARBA00009998"/>
    </source>
</evidence>
<name>A0A5M8FM45_9GAMM</name>
<protein>
    <recommendedName>
        <fullName evidence="6">Exodeoxyribonuclease 7 small subunit</fullName>
        <ecNumber evidence="6">3.1.11.6</ecNumber>
    </recommendedName>
    <alternativeName>
        <fullName evidence="6">Exodeoxyribonuclease VII small subunit</fullName>
        <shortName evidence="6">Exonuclease VII small subunit</shortName>
    </alternativeName>
</protein>
<evidence type="ECO:0000256" key="4">
    <source>
        <dbReference type="ARBA" id="ARBA00022801"/>
    </source>
</evidence>
<dbReference type="RefSeq" id="WP_150092989.1">
    <property type="nucleotide sequence ID" value="NZ_VWXX01000013.1"/>
</dbReference>
<dbReference type="Pfam" id="PF02609">
    <property type="entry name" value="Exonuc_VII_S"/>
    <property type="match status" value="1"/>
</dbReference>
<evidence type="ECO:0000313" key="8">
    <source>
        <dbReference type="EMBL" id="KAA6185080.1"/>
    </source>
</evidence>
<evidence type="ECO:0000256" key="5">
    <source>
        <dbReference type="ARBA" id="ARBA00022839"/>
    </source>
</evidence>
<keyword evidence="5 6" id="KW-0269">Exonuclease</keyword>
<keyword evidence="3 6" id="KW-0540">Nuclease</keyword>
<dbReference type="GO" id="GO:0005829">
    <property type="term" value="C:cytosol"/>
    <property type="evidence" value="ECO:0007669"/>
    <property type="project" value="TreeGrafter"/>
</dbReference>
<dbReference type="Proteomes" id="UP000322981">
    <property type="component" value="Unassembled WGS sequence"/>
</dbReference>
<evidence type="ECO:0000313" key="9">
    <source>
        <dbReference type="Proteomes" id="UP000322981"/>
    </source>
</evidence>
<evidence type="ECO:0000256" key="7">
    <source>
        <dbReference type="SAM" id="MobiDB-lite"/>
    </source>
</evidence>
<keyword evidence="2 6" id="KW-0963">Cytoplasm</keyword>
<dbReference type="HAMAP" id="MF_00337">
    <property type="entry name" value="Exonuc_7_S"/>
    <property type="match status" value="1"/>
</dbReference>
<dbReference type="GO" id="GO:0008855">
    <property type="term" value="F:exodeoxyribonuclease VII activity"/>
    <property type="evidence" value="ECO:0007669"/>
    <property type="project" value="UniProtKB-UniRule"/>
</dbReference>
<organism evidence="8 9">
    <name type="scientific">Thiohalocapsa marina</name>
    <dbReference type="NCBI Taxonomy" id="424902"/>
    <lineage>
        <taxon>Bacteria</taxon>
        <taxon>Pseudomonadati</taxon>
        <taxon>Pseudomonadota</taxon>
        <taxon>Gammaproteobacteria</taxon>
        <taxon>Chromatiales</taxon>
        <taxon>Chromatiaceae</taxon>
        <taxon>Thiohalocapsa</taxon>
    </lineage>
</organism>
<evidence type="ECO:0000256" key="6">
    <source>
        <dbReference type="HAMAP-Rule" id="MF_00337"/>
    </source>
</evidence>